<dbReference type="InterPro" id="IPR002464">
    <property type="entry name" value="DNA/RNA_helicase_DEAH_CS"/>
</dbReference>
<evidence type="ECO:0000259" key="16">
    <source>
        <dbReference type="PROSITE" id="PS50013"/>
    </source>
</evidence>
<protein>
    <submittedName>
        <fullName evidence="20">Oidioi.mRNA.OKI2018_I69.PAR.g11707.t1.cds</fullName>
    </submittedName>
</protein>
<dbReference type="CDD" id="cd18793">
    <property type="entry name" value="SF2_C_SNF"/>
    <property type="match status" value="1"/>
</dbReference>
<dbReference type="Pfam" id="PF00271">
    <property type="entry name" value="Helicase_C"/>
    <property type="match status" value="1"/>
</dbReference>
<dbReference type="PROSITE" id="PS50013">
    <property type="entry name" value="CHROMO_2"/>
    <property type="match status" value="1"/>
</dbReference>
<keyword evidence="3 14" id="KW-0808">Transferase</keyword>
<feature type="compositionally biased region" description="Acidic residues" evidence="15">
    <location>
        <begin position="70"/>
        <end position="79"/>
    </location>
</feature>
<dbReference type="Pfam" id="PF00385">
    <property type="entry name" value="Chromo"/>
    <property type="match status" value="1"/>
</dbReference>
<feature type="compositionally biased region" description="Basic and acidic residues" evidence="15">
    <location>
        <begin position="1164"/>
        <end position="1178"/>
    </location>
</feature>
<dbReference type="PANTHER" id="PTHR45623:SF17">
    <property type="entry name" value="CHROMODOMAIN-HELICASE-DNA-BINDING PROTEIN 3-RELATED"/>
    <property type="match status" value="1"/>
</dbReference>
<dbReference type="Gene3D" id="3.40.50.150">
    <property type="entry name" value="Vaccinia Virus protein VP39"/>
    <property type="match status" value="1"/>
</dbReference>
<dbReference type="InterPro" id="IPR000330">
    <property type="entry name" value="SNF2_N"/>
</dbReference>
<keyword evidence="12" id="KW-0539">Nucleus</keyword>
<keyword evidence="6" id="KW-0677">Repeat</keyword>
<evidence type="ECO:0000256" key="3">
    <source>
        <dbReference type="ARBA" id="ARBA00022679"/>
    </source>
</evidence>
<dbReference type="InterPro" id="IPR012957">
    <property type="entry name" value="CHD_C2"/>
</dbReference>
<dbReference type="Pfam" id="PF06325">
    <property type="entry name" value="PrmA"/>
    <property type="match status" value="1"/>
</dbReference>
<name>A0ABN7RWY1_OIKDI</name>
<feature type="compositionally biased region" description="Basic residues" evidence="15">
    <location>
        <begin position="56"/>
        <end position="65"/>
    </location>
</feature>
<evidence type="ECO:0000256" key="15">
    <source>
        <dbReference type="SAM" id="MobiDB-lite"/>
    </source>
</evidence>
<dbReference type="SMART" id="SM00490">
    <property type="entry name" value="HELICc"/>
    <property type="match status" value="1"/>
</dbReference>
<feature type="compositionally biased region" description="Low complexity" evidence="15">
    <location>
        <begin position="163"/>
        <end position="174"/>
    </location>
</feature>
<keyword evidence="5" id="KW-0479">Metal-binding</keyword>
<dbReference type="Pfam" id="PF08074">
    <property type="entry name" value="CHDCT2"/>
    <property type="match status" value="1"/>
</dbReference>
<dbReference type="SMART" id="SM01146">
    <property type="entry name" value="DUF1086"/>
    <property type="match status" value="1"/>
</dbReference>
<dbReference type="InterPro" id="IPR009462">
    <property type="entry name" value="CHD_II_SANT-like"/>
</dbReference>
<dbReference type="InterPro" id="IPR001965">
    <property type="entry name" value="Znf_PHD"/>
</dbReference>
<feature type="region of interest" description="Disordered" evidence="15">
    <location>
        <begin position="1132"/>
        <end position="1187"/>
    </location>
</feature>
<dbReference type="InterPro" id="IPR019786">
    <property type="entry name" value="Zinc_finger_PHD-type_CS"/>
</dbReference>
<reference evidence="20 21" key="1">
    <citation type="submission" date="2021-04" db="EMBL/GenBank/DDBJ databases">
        <authorList>
            <person name="Bliznina A."/>
        </authorList>
    </citation>
    <scope>NUCLEOTIDE SEQUENCE [LARGE SCALE GENOMIC DNA]</scope>
</reference>
<dbReference type="InterPro" id="IPR027417">
    <property type="entry name" value="P-loop_NTPase"/>
</dbReference>
<dbReference type="Gene3D" id="2.70.160.11">
    <property type="entry name" value="Hnrnp arginine n-methyltransferase1"/>
    <property type="match status" value="1"/>
</dbReference>
<dbReference type="InterPro" id="IPR025799">
    <property type="entry name" value="Arg_MeTrfase"/>
</dbReference>
<dbReference type="PROSITE" id="PS51192">
    <property type="entry name" value="HELICASE_ATP_BIND_1"/>
    <property type="match status" value="1"/>
</dbReference>
<feature type="region of interest" description="Disordered" evidence="15">
    <location>
        <begin position="1300"/>
        <end position="1382"/>
    </location>
</feature>
<dbReference type="Gene3D" id="1.10.10.60">
    <property type="entry name" value="Homeodomain-like"/>
    <property type="match status" value="1"/>
</dbReference>
<keyword evidence="11" id="KW-0067">ATP-binding</keyword>
<evidence type="ECO:0000259" key="19">
    <source>
        <dbReference type="PROSITE" id="PS51194"/>
    </source>
</evidence>
<dbReference type="Gene3D" id="3.30.40.10">
    <property type="entry name" value="Zinc/RING finger domain, C3HC4 (zinc finger)"/>
    <property type="match status" value="1"/>
</dbReference>
<dbReference type="Pfam" id="PF00176">
    <property type="entry name" value="SNF2-rel_dom"/>
    <property type="match status" value="1"/>
</dbReference>
<feature type="compositionally biased region" description="Acidic residues" evidence="15">
    <location>
        <begin position="41"/>
        <end position="50"/>
    </location>
</feature>
<dbReference type="PANTHER" id="PTHR45623">
    <property type="entry name" value="CHROMODOMAIN-HELICASE-DNA-BINDING PROTEIN 3-RELATED-RELATED"/>
    <property type="match status" value="1"/>
</dbReference>
<keyword evidence="2 14" id="KW-0489">Methyltransferase</keyword>
<dbReference type="Gene3D" id="3.40.50.300">
    <property type="entry name" value="P-loop containing nucleotide triphosphate hydrolases"/>
    <property type="match status" value="1"/>
</dbReference>
<evidence type="ECO:0000256" key="5">
    <source>
        <dbReference type="ARBA" id="ARBA00022723"/>
    </source>
</evidence>
<dbReference type="InterPro" id="IPR013083">
    <property type="entry name" value="Znf_RING/FYVE/PHD"/>
</dbReference>
<dbReference type="CDD" id="cd02440">
    <property type="entry name" value="AdoMet_MTases"/>
    <property type="match status" value="1"/>
</dbReference>
<dbReference type="Gene3D" id="3.40.50.10810">
    <property type="entry name" value="Tandem AAA-ATPase domain"/>
    <property type="match status" value="1"/>
</dbReference>
<feature type="domain" description="Helicase C-terminal" evidence="19">
    <location>
        <begin position="844"/>
        <end position="1009"/>
    </location>
</feature>
<evidence type="ECO:0000256" key="11">
    <source>
        <dbReference type="ARBA" id="ARBA00022840"/>
    </source>
</evidence>
<dbReference type="Pfam" id="PF06461">
    <property type="entry name" value="CHDII_SANT-like"/>
    <property type="match status" value="1"/>
</dbReference>
<proteinExistence type="predicted"/>
<accession>A0ABN7RWY1</accession>
<dbReference type="SUPFAM" id="SSF54160">
    <property type="entry name" value="Chromo domain-like"/>
    <property type="match status" value="2"/>
</dbReference>
<evidence type="ECO:0000256" key="7">
    <source>
        <dbReference type="ARBA" id="ARBA00022741"/>
    </source>
</evidence>
<keyword evidence="21" id="KW-1185">Reference proteome</keyword>
<dbReference type="PROSITE" id="PS00690">
    <property type="entry name" value="DEAH_ATP_HELICASE"/>
    <property type="match status" value="1"/>
</dbReference>
<dbReference type="InterPro" id="IPR023780">
    <property type="entry name" value="Chromo_domain"/>
</dbReference>
<gene>
    <name evidence="20" type="ORF">OKIOD_LOCUS3265</name>
</gene>
<sequence length="1974" mass="229066">MSSDEENALQIDEGEPEEEKPQSTRTRRSTRKDRKRKRFNDDEEYEEPEPEVEKRVSRRAKRATRRSSSPEEDPDEDDISNSAKSSDDLVAEWDLEPLNIHYTDDEYKTIKSYRIFSSIMQPRVSLSAGVRKLSRPKIDQLINALWTEFCAMNPHSVDPTIPSPSSSSRSSGRSSSKRSSKKEKRVAPLRLKLPKKKAKKESEEEEEEVTLDDDDEEYQDYAAAPAEKSRTSSRRTKNEEKTLREPDEDDFQELADVPEAGPIVHDELCYFCKNGGELLACEACPRVYHPKCLNPPQVEIPEGDWFCPHCSSEPLPSRVQKILTWRWHEAPFTEVDDERPGKEGQKRKLMGYKYREYFCKFEGLSYWDTQWVPEVRMEQHSIHMWRTYHRRLSPDSEPDHEDVENFDDTEMAEKYYKYHIQPEWLNIRRVIKHRANAYNPKIKEYLVLWRGLAYSECTWEEEDKDINGLAEAIKNYHDHRKTIMAEKKNKRGKNKDKTTKKVKPYEGQPQYIKDINLSLHDYQLEGLNWLRFSWSQDTNVILADEMGLGKTIQSAVFIRSLMMENNSKGPFLISVPLSTLPNWEREFELWAPELYVVSYHGDGKSRAVIREHEFSFDEKCMATYAKPSRLRDGCQTKFHVLLTSYEMVSMDNALLQSIDWSCLIIDEAHRLKSNRSLFFKVLSAYNVAHKVLLTGTPLQNNLEELYHLLNFLVPEKFNDLQSFLNDFAVISKEDQVKKLHDLLGAHMLRRLKADVLKGMKGKVEMIVRTGLTPMQKKYYKFVLTRNYEALKVKSGTSLTNVLMELKKICNHPYLNDKCSEGAPRLSNNAFEGSELTANCGKLLLMQKMLKKLKEEGHRVLIFSQMTKLLDLLEDYLEYEQYKYERIDGSITGSVRQQAIDRFNKPGSDSFIFLLSTRAGGLGINLATADTVIIYDSDWNPHNDIQAFSRAHRIGQKNKVLIYRFVTQNSVEERVAQVAKKKMMLNHLVIRPGIGQKNNAALSKNEMDDILRFGSAELFKEEDSDKDVAYTDEMVNALLNRAAHDDEKEEDEDRNKLLDDYFSGFKVANYKLTEEEKEKELQEAKEWSEGVENVDTNYWDKLLRHHYEQAVMEEHASKGVGKRVRKRVEYYNSNPPEELSNMENGDDFNPDDGAGSDNEYQDAETEGKPSKRPRYDRNQPKAMPPKLAKAGQKDFEVYGFHSRQRRAYMNLVMRYGLPPKEGFSERWILRELSRKSDKEFRAYTNVFMAHLCEPTSDGSDKFMDGIPKENMPRQGLLNRIGVMELINQKVREFRKVNGIWSIPEDNPENKKDETKEEEKEEAEEKPAEENASEEKKEEAENGKEEENAMEVDEKKEVESKEEAKTIKEENKENETPKPPPKKNFMFNIADGGFTELHTLWMTEEDAALNKARKINEIWHRRHDYWLLAGMATHGYARWIDIQNDPKFSIINEPFRAMSQKQGNFQDMQNRFLGRRFKLLEQALVIEEQLRRASFLNLHQDSKHSAMSLSNRFGQLETLAETHRLLPKIASDGNKAAAHVLLKVLEQMESLLSEMKNDVHRLPAELSRVQPVSGRLGMSERALLERLRNPSSADSSYPPFHQMSPGAYFFGMPVEEKQEPTADDFVEEEKDDTETMATDVEMKDVGVEEMTSADYFKDHYAHFAIHEEMLKDEIRTRAYMNSIMKNKALFRNKVVLDVGCGTGIMSLFAAKAGAKKVIAVDMSAIVDRTKDIVKENELEDTITVIKGKIEDVELPKGIEKVDVIISEWMGYCLFYETMLPTVIYARDKWLAKDGIIMPDKASLYFTALEDRNYKDQKVEFWNNVYGFDMSIMKDVVVREPLVDTCDPAQLVCKRSTVKVIDLYKIKQEDLKFEAEFTLTAMRNDYIHGLIAYFSVEFTKCKQTIKISTGPHDEYTHWKQTIFYLKDVATICKGEQLKVKLGMVPNLETRKDLLIKMKVDFDGERSSLHEETEYVIK</sequence>
<evidence type="ECO:0000313" key="21">
    <source>
        <dbReference type="Proteomes" id="UP001158576"/>
    </source>
</evidence>
<dbReference type="SMART" id="SM01147">
    <property type="entry name" value="DUF1087"/>
    <property type="match status" value="1"/>
</dbReference>
<comment type="subcellular location">
    <subcellularLocation>
        <location evidence="1">Nucleus</location>
    </subcellularLocation>
</comment>
<feature type="domain" description="Chromo" evidence="16">
    <location>
        <begin position="425"/>
        <end position="488"/>
    </location>
</feature>
<feature type="region of interest" description="Disordered" evidence="15">
    <location>
        <begin position="157"/>
        <end position="247"/>
    </location>
</feature>
<feature type="domain" description="Helicase ATP-binding" evidence="18">
    <location>
        <begin position="531"/>
        <end position="715"/>
    </location>
</feature>
<evidence type="ECO:0000256" key="13">
    <source>
        <dbReference type="PROSITE-ProRule" id="PRU00146"/>
    </source>
</evidence>
<feature type="compositionally biased region" description="Acidic residues" evidence="15">
    <location>
        <begin position="1"/>
        <end position="18"/>
    </location>
</feature>
<feature type="compositionally biased region" description="Basic and acidic residues" evidence="15">
    <location>
        <begin position="236"/>
        <end position="245"/>
    </location>
</feature>
<feature type="region of interest" description="Disordered" evidence="15">
    <location>
        <begin position="1"/>
        <end position="93"/>
    </location>
</feature>
<dbReference type="InterPro" id="IPR016197">
    <property type="entry name" value="Chromo-like_dom_sf"/>
</dbReference>
<keyword evidence="4 14" id="KW-0949">S-adenosyl-L-methionine</keyword>
<dbReference type="Pfam" id="PF06465">
    <property type="entry name" value="DUF1087"/>
    <property type="match status" value="1"/>
</dbReference>
<dbReference type="InterPro" id="IPR000953">
    <property type="entry name" value="Chromo/chromo_shadow_dom"/>
</dbReference>
<keyword evidence="8 13" id="KW-0863">Zinc-finger</keyword>
<dbReference type="InterPro" id="IPR001650">
    <property type="entry name" value="Helicase_C-like"/>
</dbReference>
<keyword evidence="7" id="KW-0547">Nucleotide-binding</keyword>
<dbReference type="Proteomes" id="UP001158576">
    <property type="component" value="Chromosome PAR"/>
</dbReference>
<dbReference type="SMART" id="SM00249">
    <property type="entry name" value="PHD"/>
    <property type="match status" value="1"/>
</dbReference>
<dbReference type="SUPFAM" id="SSF53335">
    <property type="entry name" value="S-adenosyl-L-methionine-dependent methyltransferases"/>
    <property type="match status" value="1"/>
</dbReference>
<evidence type="ECO:0000259" key="18">
    <source>
        <dbReference type="PROSITE" id="PS51192"/>
    </source>
</evidence>
<feature type="compositionally biased region" description="Basic residues" evidence="15">
    <location>
        <begin position="25"/>
        <end position="38"/>
    </location>
</feature>
<feature type="compositionally biased region" description="Basic and acidic residues" evidence="15">
    <location>
        <begin position="1306"/>
        <end position="1374"/>
    </location>
</feature>
<organism evidence="20 21">
    <name type="scientific">Oikopleura dioica</name>
    <name type="common">Tunicate</name>
    <dbReference type="NCBI Taxonomy" id="34765"/>
    <lineage>
        <taxon>Eukaryota</taxon>
        <taxon>Metazoa</taxon>
        <taxon>Chordata</taxon>
        <taxon>Tunicata</taxon>
        <taxon>Appendicularia</taxon>
        <taxon>Copelata</taxon>
        <taxon>Oikopleuridae</taxon>
        <taxon>Oikopleura</taxon>
    </lineage>
</organism>
<dbReference type="InterPro" id="IPR049730">
    <property type="entry name" value="SNF2/RAD54-like_C"/>
</dbReference>
<dbReference type="InterPro" id="IPR055135">
    <property type="entry name" value="PRMT_dom"/>
</dbReference>
<evidence type="ECO:0000256" key="12">
    <source>
        <dbReference type="ARBA" id="ARBA00023242"/>
    </source>
</evidence>
<dbReference type="InterPro" id="IPR019787">
    <property type="entry name" value="Znf_PHD-finger"/>
</dbReference>
<dbReference type="SUPFAM" id="SSF57903">
    <property type="entry name" value="FYVE/PHD zinc finger"/>
    <property type="match status" value="1"/>
</dbReference>
<feature type="domain" description="PHD-type" evidence="17">
    <location>
        <begin position="266"/>
        <end position="313"/>
    </location>
</feature>
<evidence type="ECO:0000256" key="4">
    <source>
        <dbReference type="ARBA" id="ARBA00022691"/>
    </source>
</evidence>
<dbReference type="PROSITE" id="PS51678">
    <property type="entry name" value="SAM_MT_PRMT"/>
    <property type="match status" value="1"/>
</dbReference>
<dbReference type="InterPro" id="IPR009463">
    <property type="entry name" value="DUF1087"/>
</dbReference>
<keyword evidence="9" id="KW-0378">Hydrolase</keyword>
<evidence type="ECO:0000256" key="2">
    <source>
        <dbReference type="ARBA" id="ARBA00022603"/>
    </source>
</evidence>
<dbReference type="SMART" id="SM00298">
    <property type="entry name" value="CHROMO"/>
    <property type="match status" value="2"/>
</dbReference>
<dbReference type="CDD" id="cd18662">
    <property type="entry name" value="CD2_tandem_CHD3-4_like"/>
    <property type="match status" value="1"/>
</dbReference>
<evidence type="ECO:0000256" key="8">
    <source>
        <dbReference type="ARBA" id="ARBA00022771"/>
    </source>
</evidence>
<dbReference type="PROSITE" id="PS51194">
    <property type="entry name" value="HELICASE_CTER"/>
    <property type="match status" value="1"/>
</dbReference>
<evidence type="ECO:0000256" key="10">
    <source>
        <dbReference type="ARBA" id="ARBA00022833"/>
    </source>
</evidence>
<keyword evidence="10" id="KW-0862">Zinc</keyword>
<dbReference type="PROSITE" id="PS50016">
    <property type="entry name" value="ZF_PHD_2"/>
    <property type="match status" value="1"/>
</dbReference>
<dbReference type="PROSITE" id="PS01359">
    <property type="entry name" value="ZF_PHD_1"/>
    <property type="match status" value="1"/>
</dbReference>
<feature type="compositionally biased region" description="Acidic residues" evidence="15">
    <location>
        <begin position="203"/>
        <end position="219"/>
    </location>
</feature>
<dbReference type="SMART" id="SM00487">
    <property type="entry name" value="DEXDc"/>
    <property type="match status" value="1"/>
</dbReference>
<dbReference type="EMBL" id="OU015568">
    <property type="protein sequence ID" value="CAG5088027.1"/>
    <property type="molecule type" value="Genomic_DNA"/>
</dbReference>
<dbReference type="InterPro" id="IPR011011">
    <property type="entry name" value="Znf_FYVE_PHD"/>
</dbReference>
<evidence type="ECO:0000313" key="20">
    <source>
        <dbReference type="EMBL" id="CAG5088027.1"/>
    </source>
</evidence>
<evidence type="ECO:0000256" key="14">
    <source>
        <dbReference type="PROSITE-ProRule" id="PRU01015"/>
    </source>
</evidence>
<dbReference type="InterPro" id="IPR014001">
    <property type="entry name" value="Helicase_ATP-bd"/>
</dbReference>
<dbReference type="InterPro" id="IPR038718">
    <property type="entry name" value="SNF2-like_sf"/>
</dbReference>
<dbReference type="InterPro" id="IPR029063">
    <property type="entry name" value="SAM-dependent_MTases_sf"/>
</dbReference>
<evidence type="ECO:0000259" key="17">
    <source>
        <dbReference type="PROSITE" id="PS50016"/>
    </source>
</evidence>
<feature type="compositionally biased region" description="Basic residues" evidence="15">
    <location>
        <begin position="175"/>
        <end position="184"/>
    </location>
</feature>
<evidence type="ECO:0000256" key="1">
    <source>
        <dbReference type="ARBA" id="ARBA00004123"/>
    </source>
</evidence>
<dbReference type="Pfam" id="PF22528">
    <property type="entry name" value="PRMT_C"/>
    <property type="match status" value="1"/>
</dbReference>
<dbReference type="Pfam" id="PF00628">
    <property type="entry name" value="PHD"/>
    <property type="match status" value="1"/>
</dbReference>
<dbReference type="SUPFAM" id="SSF52540">
    <property type="entry name" value="P-loop containing nucleoside triphosphate hydrolases"/>
    <property type="match status" value="2"/>
</dbReference>
<dbReference type="CDD" id="cd18667">
    <property type="entry name" value="CD1_tandem_CHD3-4_like"/>
    <property type="match status" value="1"/>
</dbReference>
<dbReference type="CDD" id="cd15532">
    <property type="entry name" value="PHD2_CHD_II"/>
    <property type="match status" value="1"/>
</dbReference>
<evidence type="ECO:0000256" key="9">
    <source>
        <dbReference type="ARBA" id="ARBA00022801"/>
    </source>
</evidence>
<evidence type="ECO:0000256" key="6">
    <source>
        <dbReference type="ARBA" id="ARBA00022737"/>
    </source>
</evidence>
<dbReference type="Gene3D" id="2.40.50.40">
    <property type="match status" value="1"/>
</dbReference>